<dbReference type="GO" id="GO:0030286">
    <property type="term" value="C:dynein complex"/>
    <property type="evidence" value="ECO:0007669"/>
    <property type="project" value="InterPro"/>
</dbReference>
<dbReference type="InterPro" id="IPR002048">
    <property type="entry name" value="EF_hand_dom"/>
</dbReference>
<dbReference type="GO" id="GO:0005509">
    <property type="term" value="F:calcium ion binding"/>
    <property type="evidence" value="ECO:0007669"/>
    <property type="project" value="InterPro"/>
</dbReference>
<evidence type="ECO:0000256" key="1">
    <source>
        <dbReference type="ARBA" id="ARBA00022837"/>
    </source>
</evidence>
<keyword evidence="1" id="KW-0106">Calcium</keyword>
<dbReference type="Gene3D" id="3.30.740.10">
    <property type="entry name" value="Protein Inhibitor Of Neuronal Nitric Oxide Synthase"/>
    <property type="match status" value="1"/>
</dbReference>
<sequence>MDYLKQFTLIDTNRDGLITRRELFKYALSIGEDISMVDTWFKLFDSQDKGVITIEDVSRTLGVPPPKYYKERMNRRQVGDKVDFMYQSTPNLNEDNSIDQYDIEQSISGTMPKWRSEEHCDGTKGLSMRSYITKEINPDEDPEAKTFKQQITRVINDGLDARVKESILASQIGKALEQQYGRTWHVHVSQKTIGCAFSHLPSRLVQSKNKGYFVVAYQTLATED</sequence>
<dbReference type="SUPFAM" id="SSF47473">
    <property type="entry name" value="EF-hand"/>
    <property type="match status" value="1"/>
</dbReference>
<dbReference type="InterPro" id="IPR037177">
    <property type="entry name" value="DLC_sf"/>
</dbReference>
<feature type="domain" description="EF-hand" evidence="2">
    <location>
        <begin position="1"/>
        <end position="33"/>
    </location>
</feature>
<dbReference type="AlphaFoldDB" id="A0A8E0VFI7"/>
<dbReference type="InterPro" id="IPR011992">
    <property type="entry name" value="EF-hand-dom_pair"/>
</dbReference>
<organism evidence="3 4">
    <name type="scientific">Fasciolopsis buskii</name>
    <dbReference type="NCBI Taxonomy" id="27845"/>
    <lineage>
        <taxon>Eukaryota</taxon>
        <taxon>Metazoa</taxon>
        <taxon>Spiralia</taxon>
        <taxon>Lophotrochozoa</taxon>
        <taxon>Platyhelminthes</taxon>
        <taxon>Trematoda</taxon>
        <taxon>Digenea</taxon>
        <taxon>Plagiorchiida</taxon>
        <taxon>Echinostomata</taxon>
        <taxon>Echinostomatoidea</taxon>
        <taxon>Fasciolidae</taxon>
        <taxon>Fasciolopsis</taxon>
    </lineage>
</organism>
<accession>A0A8E0VFI7</accession>
<proteinExistence type="predicted"/>
<dbReference type="OrthoDB" id="6237826at2759"/>
<dbReference type="PROSITE" id="PS00018">
    <property type="entry name" value="EF_HAND_1"/>
    <property type="match status" value="1"/>
</dbReference>
<comment type="caution">
    <text evidence="3">The sequence shown here is derived from an EMBL/GenBank/DDBJ whole genome shotgun (WGS) entry which is preliminary data.</text>
</comment>
<keyword evidence="4" id="KW-1185">Reference proteome</keyword>
<dbReference type="Pfam" id="PF13499">
    <property type="entry name" value="EF-hand_7"/>
    <property type="match status" value="1"/>
</dbReference>
<dbReference type="GO" id="GO:0007017">
    <property type="term" value="P:microtubule-based process"/>
    <property type="evidence" value="ECO:0007669"/>
    <property type="project" value="InterPro"/>
</dbReference>
<reference evidence="3" key="1">
    <citation type="submission" date="2019-05" db="EMBL/GenBank/DDBJ databases">
        <title>Annotation for the trematode Fasciolopsis buski.</title>
        <authorList>
            <person name="Choi Y.-J."/>
        </authorList>
    </citation>
    <scope>NUCLEOTIDE SEQUENCE</scope>
    <source>
        <strain evidence="3">HT</strain>
        <tissue evidence="3">Whole worm</tissue>
    </source>
</reference>
<dbReference type="Gene3D" id="1.10.238.10">
    <property type="entry name" value="EF-hand"/>
    <property type="match status" value="1"/>
</dbReference>
<name>A0A8E0VFI7_9TREM</name>
<evidence type="ECO:0000313" key="3">
    <source>
        <dbReference type="EMBL" id="KAA0186770.1"/>
    </source>
</evidence>
<dbReference type="SUPFAM" id="SSF54648">
    <property type="entry name" value="DLC"/>
    <property type="match status" value="1"/>
</dbReference>
<evidence type="ECO:0000313" key="4">
    <source>
        <dbReference type="Proteomes" id="UP000728185"/>
    </source>
</evidence>
<dbReference type="Proteomes" id="UP000728185">
    <property type="component" value="Unassembled WGS sequence"/>
</dbReference>
<dbReference type="EMBL" id="LUCM01009583">
    <property type="protein sequence ID" value="KAA0186770.1"/>
    <property type="molecule type" value="Genomic_DNA"/>
</dbReference>
<dbReference type="PROSITE" id="PS50222">
    <property type="entry name" value="EF_HAND_2"/>
    <property type="match status" value="1"/>
</dbReference>
<gene>
    <name evidence="3" type="ORF">FBUS_08369</name>
</gene>
<dbReference type="InterPro" id="IPR018247">
    <property type="entry name" value="EF_Hand_1_Ca_BS"/>
</dbReference>
<protein>
    <recommendedName>
        <fullName evidence="2">EF-hand domain-containing protein</fullName>
    </recommendedName>
</protein>
<evidence type="ECO:0000259" key="2">
    <source>
        <dbReference type="PROSITE" id="PS50222"/>
    </source>
</evidence>